<evidence type="ECO:0000313" key="5">
    <source>
        <dbReference type="EMBL" id="KAK3707407.1"/>
    </source>
</evidence>
<keyword evidence="6" id="KW-1185">Reference proteome</keyword>
<gene>
    <name evidence="5" type="ORF">RRG08_034464</name>
</gene>
<keyword evidence="1" id="KW-0833">Ubl conjugation pathway</keyword>
<evidence type="ECO:0000256" key="2">
    <source>
        <dbReference type="ARBA" id="ARBA00070268"/>
    </source>
</evidence>
<reference evidence="5" key="1">
    <citation type="journal article" date="2023" name="G3 (Bethesda)">
        <title>A reference genome for the long-term kleptoplast-retaining sea slug Elysia crispata morphotype clarki.</title>
        <authorList>
            <person name="Eastman K.E."/>
            <person name="Pendleton A.L."/>
            <person name="Shaikh M.A."/>
            <person name="Suttiyut T."/>
            <person name="Ogas R."/>
            <person name="Tomko P."/>
            <person name="Gavelis G."/>
            <person name="Widhalm J.R."/>
            <person name="Wisecaver J.H."/>
        </authorList>
    </citation>
    <scope>NUCLEOTIDE SEQUENCE</scope>
    <source>
        <strain evidence="5">ECLA1</strain>
    </source>
</reference>
<proteinExistence type="predicted"/>
<dbReference type="FunFam" id="1.20.1280.50:FF:000005">
    <property type="entry name" value="F-box/LRR-repeat protein 3 isoform X1"/>
    <property type="match status" value="1"/>
</dbReference>
<dbReference type="EMBL" id="JAWDGP010007719">
    <property type="protein sequence ID" value="KAK3707407.1"/>
    <property type="molecule type" value="Genomic_DNA"/>
</dbReference>
<evidence type="ECO:0000313" key="6">
    <source>
        <dbReference type="Proteomes" id="UP001283361"/>
    </source>
</evidence>
<name>A0AAE0XSB2_9GAST</name>
<dbReference type="InterPro" id="IPR001810">
    <property type="entry name" value="F-box_dom"/>
</dbReference>
<dbReference type="Gene3D" id="1.20.1280.50">
    <property type="match status" value="1"/>
</dbReference>
<dbReference type="SMART" id="SM00256">
    <property type="entry name" value="FBOX"/>
    <property type="match status" value="1"/>
</dbReference>
<comment type="caution">
    <text evidence="5">The sequence shown here is derived from an EMBL/GenBank/DDBJ whole genome shotgun (WGS) entry which is preliminary data.</text>
</comment>
<dbReference type="PROSITE" id="PS50181">
    <property type="entry name" value="FBOX"/>
    <property type="match status" value="1"/>
</dbReference>
<protein>
    <recommendedName>
        <fullName evidence="2">F-box/LRR-repeat protein 8</fullName>
    </recommendedName>
    <alternativeName>
        <fullName evidence="3">F-box and leucine-rich repeat protein 8</fullName>
    </alternativeName>
</protein>
<evidence type="ECO:0000259" key="4">
    <source>
        <dbReference type="PROSITE" id="PS50181"/>
    </source>
</evidence>
<dbReference type="SUPFAM" id="SSF52047">
    <property type="entry name" value="RNI-like"/>
    <property type="match status" value="1"/>
</dbReference>
<organism evidence="5 6">
    <name type="scientific">Elysia crispata</name>
    <name type="common">lettuce slug</name>
    <dbReference type="NCBI Taxonomy" id="231223"/>
    <lineage>
        <taxon>Eukaryota</taxon>
        <taxon>Metazoa</taxon>
        <taxon>Spiralia</taxon>
        <taxon>Lophotrochozoa</taxon>
        <taxon>Mollusca</taxon>
        <taxon>Gastropoda</taxon>
        <taxon>Heterobranchia</taxon>
        <taxon>Euthyneura</taxon>
        <taxon>Panpulmonata</taxon>
        <taxon>Sacoglossa</taxon>
        <taxon>Placobranchoidea</taxon>
        <taxon>Plakobranchidae</taxon>
        <taxon>Elysia</taxon>
    </lineage>
</organism>
<evidence type="ECO:0000256" key="3">
    <source>
        <dbReference type="ARBA" id="ARBA00077971"/>
    </source>
</evidence>
<dbReference type="GO" id="GO:0031398">
    <property type="term" value="P:positive regulation of protein ubiquitination"/>
    <property type="evidence" value="ECO:0007669"/>
    <property type="project" value="TreeGrafter"/>
</dbReference>
<dbReference type="SUPFAM" id="SSF81383">
    <property type="entry name" value="F-box domain"/>
    <property type="match status" value="1"/>
</dbReference>
<dbReference type="PANTHER" id="PTHR20933:SF3">
    <property type="entry name" value="F-BOX ONLY PROTEIN 33"/>
    <property type="match status" value="1"/>
</dbReference>
<dbReference type="InterPro" id="IPR036047">
    <property type="entry name" value="F-box-like_dom_sf"/>
</dbReference>
<dbReference type="Proteomes" id="UP001283361">
    <property type="component" value="Unassembled WGS sequence"/>
</dbReference>
<dbReference type="FunFam" id="3.80.10.10:FF:000260">
    <property type="entry name" value="F-box/LRR-repeat protein 8"/>
    <property type="match status" value="1"/>
</dbReference>
<sequence>MVVFFLVSSGRGKLVLVPDELSCHEVSMSELIDQRAEFANEAWGSLPDTILTQIFFHLNVVDRCKASCVCRHWMHCIEIPLLWRKFSCGFFLPTQGNIIKCLKKYGRHVRDLSIELNQSEKTNRNNAVAVIDHVASLKEPRLTHLTISFRGENPLFYAGQEFTSALKRLFETIGKSDHCSLTHVNLRGLESNFTDEFVNTLSSNCKNLEYLNLLNKVLVCNISAESIVTLIKKCKKLKILHMYHASLSNNVLHAFAQSEREPLQRLGIVCRRQEKYGEDLIPSAWSDLLIRSPGLKVELGFDHTCPLHRVSEIMKPEIPVQELHLVTFSRIYPEVRLAASYYRETLVKLVVQTRPSKELEEALLEVAQHCFLLHTLYVYCIVRKEIVNRILELCPAMKTKKTYILKSEMEPEPWTVGQEEGD</sequence>
<dbReference type="PANTHER" id="PTHR20933">
    <property type="entry name" value="F-BOX ONLY PROTEIN 33"/>
    <property type="match status" value="1"/>
</dbReference>
<dbReference type="Pfam" id="PF12937">
    <property type="entry name" value="F-box-like"/>
    <property type="match status" value="1"/>
</dbReference>
<dbReference type="Gene3D" id="3.80.10.10">
    <property type="entry name" value="Ribonuclease Inhibitor"/>
    <property type="match status" value="1"/>
</dbReference>
<dbReference type="AlphaFoldDB" id="A0AAE0XSB2"/>
<evidence type="ECO:0000256" key="1">
    <source>
        <dbReference type="ARBA" id="ARBA00022786"/>
    </source>
</evidence>
<accession>A0AAE0XSB2</accession>
<feature type="domain" description="F-box" evidence="4">
    <location>
        <begin position="40"/>
        <end position="86"/>
    </location>
</feature>
<dbReference type="InterPro" id="IPR032675">
    <property type="entry name" value="LRR_dom_sf"/>
</dbReference>